<evidence type="ECO:0000256" key="7">
    <source>
        <dbReference type="RuleBase" id="RU367095"/>
    </source>
</evidence>
<protein>
    <recommendedName>
        <fullName evidence="2 7">Vacuolar protein-sorting-associated protein 36</fullName>
    </recommendedName>
    <alternativeName>
        <fullName evidence="6 7">ESCRT-II complex subunit VPS36</fullName>
    </alternativeName>
</protein>
<proteinExistence type="inferred from homology"/>
<dbReference type="Gene3D" id="2.30.29.30">
    <property type="entry name" value="Pleckstrin-homology domain (PH domain)/Phosphotyrosine-binding domain (PTB)"/>
    <property type="match status" value="1"/>
</dbReference>
<dbReference type="InterPro" id="IPR036390">
    <property type="entry name" value="WH_DNA-bd_sf"/>
</dbReference>
<keyword evidence="3 7" id="KW-0813">Transport</keyword>
<sequence length="393" mass="44956">MDRFEWSDGQLAEDEVFVFQRSGVALYDGQEKTPFESGTLMLTTHRLIWRGAQNNKYILSLPLSLCVYIEEHPSRFARSAKIVTHLHEPSPNKPSGPMSQSSSTYVRFSFRESGEKEFFRYFKEQLEERKFEKPSLGISQITVTSPRHRPGIIGIERAIQKKQEDTDKNISRAFEDLSNLIEKAKEMVLISNMIANKIKEKQGDVTEDETIRFKSYLLSMGIPNPVTRETHGTGDRYYLQLAQQLNDILKKPIAECGGMMTLTDVYCRVNRARGMELLSPEDLLHACEIMESSDLDIRLRIFDSGVMVLQSQSHNEEQAIERTIEMVEQNGSLTAEELSQCIGVSVILAKERLLFTEKFGGICRDESIEDLDICNSGLISNEQRRILRTREKV</sequence>
<comment type="function">
    <text evidence="7">Component of the ESCRT-II complex (endosomal sorting complex required for transport II), which is required for multivesicular body (MVB) formation and sorting of endosomal cargo proteins into MVBs.</text>
</comment>
<evidence type="ECO:0000259" key="8">
    <source>
        <dbReference type="Pfam" id="PF11605"/>
    </source>
</evidence>
<keyword evidence="7" id="KW-0967">Endosome</keyword>
<dbReference type="EMBL" id="OX597818">
    <property type="protein sequence ID" value="CAI9722371.1"/>
    <property type="molecule type" value="Genomic_DNA"/>
</dbReference>
<keyword evidence="5 7" id="KW-0653">Protein transport</keyword>
<comment type="similarity">
    <text evidence="1 7">Belongs to the VPS36 family.</text>
</comment>
<dbReference type="PANTHER" id="PTHR13128:SF12">
    <property type="entry name" value="VACUOLAR PROTEIN-SORTING-ASSOCIATED PROTEIN 36"/>
    <property type="match status" value="1"/>
</dbReference>
<evidence type="ECO:0000256" key="3">
    <source>
        <dbReference type="ARBA" id="ARBA00022448"/>
    </source>
</evidence>
<dbReference type="Pfam" id="PF04157">
    <property type="entry name" value="EAP30"/>
    <property type="match status" value="1"/>
</dbReference>
<evidence type="ECO:0000256" key="5">
    <source>
        <dbReference type="ARBA" id="ARBA00022927"/>
    </source>
</evidence>
<keyword evidence="10" id="KW-1185">Reference proteome</keyword>
<evidence type="ECO:0000256" key="6">
    <source>
        <dbReference type="ARBA" id="ARBA00030114"/>
    </source>
</evidence>
<evidence type="ECO:0000256" key="4">
    <source>
        <dbReference type="ARBA" id="ARBA00022490"/>
    </source>
</evidence>
<comment type="subcellular location">
    <subcellularLocation>
        <location evidence="7">Cytoplasm</location>
    </subcellularLocation>
    <subcellularLocation>
        <location evidence="7">Endosome</location>
    </subcellularLocation>
</comment>
<dbReference type="GO" id="GO:0032266">
    <property type="term" value="F:phosphatidylinositol-3-phosphate binding"/>
    <property type="evidence" value="ECO:0007669"/>
    <property type="project" value="UniProtKB-UniRule"/>
</dbReference>
<dbReference type="GO" id="GO:0031902">
    <property type="term" value="C:late endosome membrane"/>
    <property type="evidence" value="ECO:0007669"/>
    <property type="project" value="UniProtKB-UniRule"/>
</dbReference>
<evidence type="ECO:0000256" key="2">
    <source>
        <dbReference type="ARBA" id="ARBA00017953"/>
    </source>
</evidence>
<dbReference type="Proteomes" id="UP001162480">
    <property type="component" value="Chromosome 5"/>
</dbReference>
<organism evidence="9 10">
    <name type="scientific">Octopus vulgaris</name>
    <name type="common">Common octopus</name>
    <dbReference type="NCBI Taxonomy" id="6645"/>
    <lineage>
        <taxon>Eukaryota</taxon>
        <taxon>Metazoa</taxon>
        <taxon>Spiralia</taxon>
        <taxon>Lophotrochozoa</taxon>
        <taxon>Mollusca</taxon>
        <taxon>Cephalopoda</taxon>
        <taxon>Coleoidea</taxon>
        <taxon>Octopodiformes</taxon>
        <taxon>Octopoda</taxon>
        <taxon>Incirrata</taxon>
        <taxon>Octopodidae</taxon>
        <taxon>Octopus</taxon>
    </lineage>
</organism>
<dbReference type="InterPro" id="IPR036388">
    <property type="entry name" value="WH-like_DNA-bd_sf"/>
</dbReference>
<comment type="subunit">
    <text evidence="7">Component of the endosomal sorting complex required for transport II (ESCRT-II).</text>
</comment>
<evidence type="ECO:0000313" key="10">
    <source>
        <dbReference type="Proteomes" id="UP001162480"/>
    </source>
</evidence>
<dbReference type="Gene3D" id="1.10.10.10">
    <property type="entry name" value="Winged helix-like DNA-binding domain superfamily/Winged helix DNA-binding domain"/>
    <property type="match status" value="2"/>
</dbReference>
<keyword evidence="4 7" id="KW-0963">Cytoplasm</keyword>
<evidence type="ECO:0000256" key="1">
    <source>
        <dbReference type="ARBA" id="ARBA00009697"/>
    </source>
</evidence>
<dbReference type="PANTHER" id="PTHR13128">
    <property type="entry name" value="VACUOLAR PROTEIN-SORTING-ASSOCIATED PROTEIN 36"/>
    <property type="match status" value="1"/>
</dbReference>
<reference evidence="9" key="1">
    <citation type="submission" date="2023-08" db="EMBL/GenBank/DDBJ databases">
        <authorList>
            <person name="Alioto T."/>
            <person name="Alioto T."/>
            <person name="Gomez Garrido J."/>
        </authorList>
    </citation>
    <scope>NUCLEOTIDE SEQUENCE</scope>
</reference>
<dbReference type="AlphaFoldDB" id="A0AA36AU64"/>
<dbReference type="SUPFAM" id="SSF50729">
    <property type="entry name" value="PH domain-like"/>
    <property type="match status" value="1"/>
</dbReference>
<dbReference type="Gene3D" id="6.10.140.260">
    <property type="match status" value="1"/>
</dbReference>
<dbReference type="GO" id="GO:0043130">
    <property type="term" value="F:ubiquitin binding"/>
    <property type="evidence" value="ECO:0007669"/>
    <property type="project" value="UniProtKB-UniRule"/>
</dbReference>
<dbReference type="SUPFAM" id="SSF46785">
    <property type="entry name" value="Winged helix' DNA-binding domain"/>
    <property type="match status" value="1"/>
</dbReference>
<dbReference type="InterPro" id="IPR037855">
    <property type="entry name" value="Vps36"/>
</dbReference>
<gene>
    <name evidence="9" type="ORF">OCTVUL_1B006237</name>
</gene>
<dbReference type="GO" id="GO:0000814">
    <property type="term" value="C:ESCRT II complex"/>
    <property type="evidence" value="ECO:0007669"/>
    <property type="project" value="UniProtKB-UniRule"/>
</dbReference>
<name>A0AA36AU64_OCTVU</name>
<dbReference type="InterPro" id="IPR040608">
    <property type="entry name" value="Snf8/Vps36"/>
</dbReference>
<dbReference type="InterPro" id="IPR011993">
    <property type="entry name" value="PH-like_dom_sf"/>
</dbReference>
<accession>A0AA36AU64</accession>
<feature type="domain" description="GLUE N-terminal" evidence="8">
    <location>
        <begin position="3"/>
        <end position="87"/>
    </location>
</feature>
<dbReference type="Pfam" id="PF11605">
    <property type="entry name" value="Vps36_ESCRT-II"/>
    <property type="match status" value="1"/>
</dbReference>
<dbReference type="GO" id="GO:0043328">
    <property type="term" value="P:protein transport to vacuole involved in ubiquitin-dependent protein catabolic process via the multivesicular body sorting pathway"/>
    <property type="evidence" value="ECO:0007669"/>
    <property type="project" value="UniProtKB-UniRule"/>
</dbReference>
<evidence type="ECO:0000313" key="9">
    <source>
        <dbReference type="EMBL" id="CAI9722371.1"/>
    </source>
</evidence>
<dbReference type="FunFam" id="1.10.10.10:FF:000416">
    <property type="entry name" value="Vacuolar protein-sorting-associated protein 36"/>
    <property type="match status" value="1"/>
</dbReference>
<dbReference type="InterPro" id="IPR021648">
    <property type="entry name" value="GLUE_dom"/>
</dbReference>